<dbReference type="EMBL" id="JABSTR010000008">
    <property type="protein sequence ID" value="KAH9377444.1"/>
    <property type="molecule type" value="Genomic_DNA"/>
</dbReference>
<comment type="caution">
    <text evidence="1">The sequence shown here is derived from an EMBL/GenBank/DDBJ whole genome shotgun (WGS) entry which is preliminary data.</text>
</comment>
<dbReference type="AlphaFoldDB" id="A0A9J6GT45"/>
<organism evidence="1 2">
    <name type="scientific">Haemaphysalis longicornis</name>
    <name type="common">Bush tick</name>
    <dbReference type="NCBI Taxonomy" id="44386"/>
    <lineage>
        <taxon>Eukaryota</taxon>
        <taxon>Metazoa</taxon>
        <taxon>Ecdysozoa</taxon>
        <taxon>Arthropoda</taxon>
        <taxon>Chelicerata</taxon>
        <taxon>Arachnida</taxon>
        <taxon>Acari</taxon>
        <taxon>Parasitiformes</taxon>
        <taxon>Ixodida</taxon>
        <taxon>Ixodoidea</taxon>
        <taxon>Ixodidae</taxon>
        <taxon>Haemaphysalinae</taxon>
        <taxon>Haemaphysalis</taxon>
    </lineage>
</organism>
<protein>
    <recommendedName>
        <fullName evidence="3">Endonuclease-reverse transcriptase</fullName>
    </recommendedName>
</protein>
<dbReference type="Proteomes" id="UP000821853">
    <property type="component" value="Unassembled WGS sequence"/>
</dbReference>
<name>A0A9J6GT45_HAELO</name>
<dbReference type="OrthoDB" id="416119at2759"/>
<evidence type="ECO:0008006" key="3">
    <source>
        <dbReference type="Google" id="ProtNLM"/>
    </source>
</evidence>
<dbReference type="VEuPathDB" id="VectorBase:HLOH_049093"/>
<keyword evidence="2" id="KW-1185">Reference proteome</keyword>
<gene>
    <name evidence="1" type="ORF">HPB48_010038</name>
</gene>
<proteinExistence type="predicted"/>
<accession>A0A9J6GT45</accession>
<evidence type="ECO:0000313" key="1">
    <source>
        <dbReference type="EMBL" id="KAH9377444.1"/>
    </source>
</evidence>
<sequence length="131" mass="14529">MTSSETTRDIDSIISGSFSESLPQLPDEDFLHLVAPITLKELTESRQKLRKGKAPGVDGLPVELYSTFWDLLEPFLCAVLNNILTTDTDYLPLSKEVESSQYKKMPGNGTNPRVGASSLCCGRTTNYVHQY</sequence>
<evidence type="ECO:0000313" key="2">
    <source>
        <dbReference type="Proteomes" id="UP000821853"/>
    </source>
</evidence>
<reference evidence="1 2" key="1">
    <citation type="journal article" date="2020" name="Cell">
        <title>Large-Scale Comparative Analyses of Tick Genomes Elucidate Their Genetic Diversity and Vector Capacities.</title>
        <authorList>
            <consortium name="Tick Genome and Microbiome Consortium (TIGMIC)"/>
            <person name="Jia N."/>
            <person name="Wang J."/>
            <person name="Shi W."/>
            <person name="Du L."/>
            <person name="Sun Y."/>
            <person name="Zhan W."/>
            <person name="Jiang J.F."/>
            <person name="Wang Q."/>
            <person name="Zhang B."/>
            <person name="Ji P."/>
            <person name="Bell-Sakyi L."/>
            <person name="Cui X.M."/>
            <person name="Yuan T.T."/>
            <person name="Jiang B.G."/>
            <person name="Yang W.F."/>
            <person name="Lam T.T."/>
            <person name="Chang Q.C."/>
            <person name="Ding S.J."/>
            <person name="Wang X.J."/>
            <person name="Zhu J.G."/>
            <person name="Ruan X.D."/>
            <person name="Zhao L."/>
            <person name="Wei J.T."/>
            <person name="Ye R.Z."/>
            <person name="Que T.C."/>
            <person name="Du C.H."/>
            <person name="Zhou Y.H."/>
            <person name="Cheng J.X."/>
            <person name="Dai P.F."/>
            <person name="Guo W.B."/>
            <person name="Han X.H."/>
            <person name="Huang E.J."/>
            <person name="Li L.F."/>
            <person name="Wei W."/>
            <person name="Gao Y.C."/>
            <person name="Liu J.Z."/>
            <person name="Shao H.Z."/>
            <person name="Wang X."/>
            <person name="Wang C.C."/>
            <person name="Yang T.C."/>
            <person name="Huo Q.B."/>
            <person name="Li W."/>
            <person name="Chen H.Y."/>
            <person name="Chen S.E."/>
            <person name="Zhou L.G."/>
            <person name="Ni X.B."/>
            <person name="Tian J.H."/>
            <person name="Sheng Y."/>
            <person name="Liu T."/>
            <person name="Pan Y.S."/>
            <person name="Xia L.Y."/>
            <person name="Li J."/>
            <person name="Zhao F."/>
            <person name="Cao W.C."/>
        </authorList>
    </citation>
    <scope>NUCLEOTIDE SEQUENCE [LARGE SCALE GENOMIC DNA]</scope>
    <source>
        <strain evidence="1">HaeL-2018</strain>
    </source>
</reference>